<gene>
    <name evidence="6" type="primary">8234827</name>
    <name evidence="5" type="ORF">Phum_PHUM566030</name>
</gene>
<dbReference type="InterPro" id="IPR027417">
    <property type="entry name" value="P-loop_NTPase"/>
</dbReference>
<comment type="similarity">
    <text evidence="1">Belongs to the IPP transferase family.</text>
</comment>
<dbReference type="Pfam" id="PF01715">
    <property type="entry name" value="IPPT"/>
    <property type="match status" value="1"/>
</dbReference>
<dbReference type="STRING" id="121224.E0W103"/>
<dbReference type="Proteomes" id="UP000009046">
    <property type="component" value="Unassembled WGS sequence"/>
</dbReference>
<dbReference type="PANTHER" id="PTHR11088:SF89">
    <property type="entry name" value="TRNA DIMETHYLALLYLTRANSFERASE"/>
    <property type="match status" value="1"/>
</dbReference>
<dbReference type="GO" id="GO:0006400">
    <property type="term" value="P:tRNA modification"/>
    <property type="evidence" value="ECO:0007669"/>
    <property type="project" value="TreeGrafter"/>
</dbReference>
<dbReference type="EnsemblMetazoa" id="PHUM566030-RA">
    <property type="protein sequence ID" value="PHUM566030-PA"/>
    <property type="gene ID" value="PHUM566030"/>
</dbReference>
<protein>
    <submittedName>
        <fullName evidence="5 6">tRNA isopentenyltransferase, putative</fullName>
    </submittedName>
</protein>
<dbReference type="KEGG" id="phu:Phum_PHUM566030"/>
<dbReference type="OrthoDB" id="775260at2759"/>
<dbReference type="AlphaFoldDB" id="E0W103"/>
<evidence type="ECO:0000256" key="2">
    <source>
        <dbReference type="ARBA" id="ARBA00022679"/>
    </source>
</evidence>
<dbReference type="InParanoid" id="E0W103"/>
<dbReference type="GO" id="GO:0005739">
    <property type="term" value="C:mitochondrion"/>
    <property type="evidence" value="ECO:0007669"/>
    <property type="project" value="TreeGrafter"/>
</dbReference>
<keyword evidence="3" id="KW-0547">Nucleotide-binding</keyword>
<keyword evidence="7" id="KW-1185">Reference proteome</keyword>
<evidence type="ECO:0000313" key="7">
    <source>
        <dbReference type="Proteomes" id="UP000009046"/>
    </source>
</evidence>
<dbReference type="eggNOG" id="KOG1384">
    <property type="taxonomic scope" value="Eukaryota"/>
</dbReference>
<dbReference type="EMBL" id="AAZO01006874">
    <property type="status" value="NOT_ANNOTATED_CDS"/>
    <property type="molecule type" value="Genomic_DNA"/>
</dbReference>
<sequence>MKKATTDVTHTHKRFVASNDYTRGILQTIGFKEFKDYLLLDEDGRKSENGKKLFENGVELLKIATKQYATRQRRWIRNRFLKNARRQVPPIYGLDATDLSKWNENVLEKASDIVECHLAGRKSAIKPLPMENEKISIDKSYHCQVCDRIFVGKLQWESHVETFNSKESEMNLGVCVSGKSCGK</sequence>
<evidence type="ECO:0000313" key="5">
    <source>
        <dbReference type="EMBL" id="EEB19308.1"/>
    </source>
</evidence>
<dbReference type="CTD" id="8234827"/>
<keyword evidence="2 5" id="KW-0808">Transferase</keyword>
<evidence type="ECO:0000313" key="6">
    <source>
        <dbReference type="EnsemblMetazoa" id="PHUM566030-PA"/>
    </source>
</evidence>
<reference evidence="5" key="2">
    <citation type="submission" date="2007-04" db="EMBL/GenBank/DDBJ databases">
        <title>The genome of the human body louse.</title>
        <authorList>
            <consortium name="The Human Body Louse Genome Consortium"/>
            <person name="Kirkness E."/>
            <person name="Walenz B."/>
            <person name="Hass B."/>
            <person name="Bruggner R."/>
            <person name="Strausberg R."/>
        </authorList>
    </citation>
    <scope>NUCLEOTIDE SEQUENCE</scope>
    <source>
        <strain evidence="5">USDA</strain>
    </source>
</reference>
<evidence type="ECO:0000256" key="3">
    <source>
        <dbReference type="ARBA" id="ARBA00022741"/>
    </source>
</evidence>
<dbReference type="PANTHER" id="PTHR11088">
    <property type="entry name" value="TRNA DIMETHYLALLYLTRANSFERASE"/>
    <property type="match status" value="1"/>
</dbReference>
<evidence type="ECO:0000256" key="1">
    <source>
        <dbReference type="ARBA" id="ARBA00005842"/>
    </source>
</evidence>
<reference evidence="6" key="3">
    <citation type="submission" date="2021-02" db="UniProtKB">
        <authorList>
            <consortium name="EnsemblMetazoa"/>
        </authorList>
    </citation>
    <scope>IDENTIFICATION</scope>
    <source>
        <strain evidence="6">USDA</strain>
    </source>
</reference>
<name>E0W103_PEDHC</name>
<dbReference type="EMBL" id="DS235863">
    <property type="protein sequence ID" value="EEB19308.1"/>
    <property type="molecule type" value="Genomic_DNA"/>
</dbReference>
<dbReference type="InterPro" id="IPR039657">
    <property type="entry name" value="Dimethylallyltransferase"/>
</dbReference>
<dbReference type="GeneID" id="8234827"/>
<dbReference type="InterPro" id="IPR036236">
    <property type="entry name" value="Znf_C2H2_sf"/>
</dbReference>
<dbReference type="RefSeq" id="XP_002432046.1">
    <property type="nucleotide sequence ID" value="XM_002432001.1"/>
</dbReference>
<dbReference type="GO" id="GO:0052381">
    <property type="term" value="F:tRNA dimethylallyltransferase activity"/>
    <property type="evidence" value="ECO:0007669"/>
    <property type="project" value="TreeGrafter"/>
</dbReference>
<dbReference type="OMA" id="DTCQRTI"/>
<evidence type="ECO:0000256" key="4">
    <source>
        <dbReference type="ARBA" id="ARBA00022840"/>
    </source>
</evidence>
<keyword evidence="4" id="KW-0067">ATP-binding</keyword>
<accession>E0W103</accession>
<organism>
    <name type="scientific">Pediculus humanus subsp. corporis</name>
    <name type="common">Body louse</name>
    <dbReference type="NCBI Taxonomy" id="121224"/>
    <lineage>
        <taxon>Eukaryota</taxon>
        <taxon>Metazoa</taxon>
        <taxon>Ecdysozoa</taxon>
        <taxon>Arthropoda</taxon>
        <taxon>Hexapoda</taxon>
        <taxon>Insecta</taxon>
        <taxon>Pterygota</taxon>
        <taxon>Neoptera</taxon>
        <taxon>Paraneoptera</taxon>
        <taxon>Psocodea</taxon>
        <taxon>Troctomorpha</taxon>
        <taxon>Phthiraptera</taxon>
        <taxon>Anoplura</taxon>
        <taxon>Pediculidae</taxon>
        <taxon>Pediculus</taxon>
    </lineage>
</organism>
<reference evidence="5" key="1">
    <citation type="submission" date="2007-04" db="EMBL/GenBank/DDBJ databases">
        <title>Annotation of Pediculus humanus corporis strain USDA.</title>
        <authorList>
            <person name="Kirkness E."/>
            <person name="Hannick L."/>
            <person name="Hass B."/>
            <person name="Bruggner R."/>
            <person name="Lawson D."/>
            <person name="Bidwell S."/>
            <person name="Joardar V."/>
            <person name="Caler E."/>
            <person name="Walenz B."/>
            <person name="Inman J."/>
            <person name="Schobel S."/>
            <person name="Galinsky K."/>
            <person name="Amedeo P."/>
            <person name="Strausberg R."/>
        </authorList>
    </citation>
    <scope>NUCLEOTIDE SEQUENCE</scope>
    <source>
        <strain evidence="5">USDA</strain>
    </source>
</reference>
<proteinExistence type="inferred from homology"/>
<dbReference type="Gene3D" id="3.40.50.300">
    <property type="entry name" value="P-loop containing nucleotide triphosphate hydrolases"/>
    <property type="match status" value="1"/>
</dbReference>
<dbReference type="VEuPathDB" id="VectorBase:PHUM566030"/>
<dbReference type="GO" id="GO:0005524">
    <property type="term" value="F:ATP binding"/>
    <property type="evidence" value="ECO:0007669"/>
    <property type="project" value="UniProtKB-KW"/>
</dbReference>
<dbReference type="HOGENOM" id="CLU_032616_2_2_1"/>
<dbReference type="SUPFAM" id="SSF57667">
    <property type="entry name" value="beta-beta-alpha zinc fingers"/>
    <property type="match status" value="1"/>
</dbReference>